<feature type="compositionally biased region" description="Basic residues" evidence="1">
    <location>
        <begin position="1"/>
        <end position="15"/>
    </location>
</feature>
<name>A0ABP7WTQ4_9ACTN</name>
<feature type="compositionally biased region" description="Low complexity" evidence="1">
    <location>
        <begin position="72"/>
        <end position="107"/>
    </location>
</feature>
<gene>
    <name evidence="3" type="ORF">GCM10022214_70570</name>
</gene>
<dbReference type="EMBL" id="BAAAZG010000055">
    <property type="protein sequence ID" value="GAA4096687.1"/>
    <property type="molecule type" value="Genomic_DNA"/>
</dbReference>
<feature type="region of interest" description="Disordered" evidence="1">
    <location>
        <begin position="71"/>
        <end position="131"/>
    </location>
</feature>
<evidence type="ECO:0000256" key="2">
    <source>
        <dbReference type="SAM" id="Phobius"/>
    </source>
</evidence>
<accession>A0ABP7WTQ4</accession>
<keyword evidence="2" id="KW-0812">Transmembrane</keyword>
<dbReference type="Proteomes" id="UP001500683">
    <property type="component" value="Unassembled WGS sequence"/>
</dbReference>
<feature type="compositionally biased region" description="Basic and acidic residues" evidence="1">
    <location>
        <begin position="120"/>
        <end position="131"/>
    </location>
</feature>
<reference evidence="4" key="1">
    <citation type="journal article" date="2019" name="Int. J. Syst. Evol. Microbiol.">
        <title>The Global Catalogue of Microorganisms (GCM) 10K type strain sequencing project: providing services to taxonomists for standard genome sequencing and annotation.</title>
        <authorList>
            <consortium name="The Broad Institute Genomics Platform"/>
            <consortium name="The Broad Institute Genome Sequencing Center for Infectious Disease"/>
            <person name="Wu L."/>
            <person name="Ma J."/>
        </authorList>
    </citation>
    <scope>NUCLEOTIDE SEQUENCE [LARGE SCALE GENOMIC DNA]</scope>
    <source>
        <strain evidence="4">JCM 16702</strain>
    </source>
</reference>
<keyword evidence="4" id="KW-1185">Reference proteome</keyword>
<comment type="caution">
    <text evidence="3">The sequence shown here is derived from an EMBL/GenBank/DDBJ whole genome shotgun (WGS) entry which is preliminary data.</text>
</comment>
<organism evidence="3 4">
    <name type="scientific">Actinomadura miaoliensis</name>
    <dbReference type="NCBI Taxonomy" id="430685"/>
    <lineage>
        <taxon>Bacteria</taxon>
        <taxon>Bacillati</taxon>
        <taxon>Actinomycetota</taxon>
        <taxon>Actinomycetes</taxon>
        <taxon>Streptosporangiales</taxon>
        <taxon>Thermomonosporaceae</taxon>
        <taxon>Actinomadura</taxon>
    </lineage>
</organism>
<dbReference type="RefSeq" id="WP_344956247.1">
    <property type="nucleotide sequence ID" value="NZ_BAAAZG010000055.1"/>
</dbReference>
<proteinExistence type="predicted"/>
<sequence length="209" mass="22059">MTKAPPKHARGRHAKPPSELAVRWDRMVKEALGESGRRKLRAAGAGTASLALMGVAAVVVMSATGGGEEAPRAAVAAERGTGAHGATRARTPGASASAGSSATASAGDPDEVPDALPYLQRKDPDKKITKHVEDVRRSGEFLRVYTDLEEGDENSDPAVSLCEWTTEFLEEGGDEEPRVFVHGKSEDNGSVVLANKQNDKDDCKVGETR</sequence>
<feature type="transmembrane region" description="Helical" evidence="2">
    <location>
        <begin position="42"/>
        <end position="63"/>
    </location>
</feature>
<feature type="region of interest" description="Disordered" evidence="1">
    <location>
        <begin position="1"/>
        <end position="21"/>
    </location>
</feature>
<evidence type="ECO:0000256" key="1">
    <source>
        <dbReference type="SAM" id="MobiDB-lite"/>
    </source>
</evidence>
<keyword evidence="2" id="KW-1133">Transmembrane helix</keyword>
<protein>
    <submittedName>
        <fullName evidence="3">Uncharacterized protein</fullName>
    </submittedName>
</protein>
<keyword evidence="2" id="KW-0472">Membrane</keyword>
<evidence type="ECO:0000313" key="4">
    <source>
        <dbReference type="Proteomes" id="UP001500683"/>
    </source>
</evidence>
<evidence type="ECO:0000313" key="3">
    <source>
        <dbReference type="EMBL" id="GAA4096687.1"/>
    </source>
</evidence>